<evidence type="ECO:0000313" key="5">
    <source>
        <dbReference type="EMBL" id="MCI5756095.1"/>
    </source>
</evidence>
<evidence type="ECO:0000256" key="2">
    <source>
        <dbReference type="ARBA" id="ARBA00023125"/>
    </source>
</evidence>
<evidence type="ECO:0000259" key="4">
    <source>
        <dbReference type="PROSITE" id="PS01124"/>
    </source>
</evidence>
<evidence type="ECO:0000256" key="1">
    <source>
        <dbReference type="ARBA" id="ARBA00023015"/>
    </source>
</evidence>
<keyword evidence="1" id="KW-0805">Transcription regulation</keyword>
<evidence type="ECO:0000256" key="3">
    <source>
        <dbReference type="ARBA" id="ARBA00023163"/>
    </source>
</evidence>
<organism evidence="5 6">
    <name type="scientific">Candidatus Colimorpha enterica</name>
    <dbReference type="NCBI Taxonomy" id="3083063"/>
    <lineage>
        <taxon>Bacteria</taxon>
        <taxon>Pseudomonadati</taxon>
        <taxon>Bacteroidota</taxon>
        <taxon>Bacteroidia</taxon>
        <taxon>Bacteroidales</taxon>
        <taxon>Candidatus Colimorpha</taxon>
    </lineage>
</organism>
<dbReference type="Pfam" id="PF12833">
    <property type="entry name" value="HTH_18"/>
    <property type="match status" value="1"/>
</dbReference>
<dbReference type="PANTHER" id="PTHR43280:SF2">
    <property type="entry name" value="HTH-TYPE TRANSCRIPTIONAL REGULATOR EXSA"/>
    <property type="match status" value="1"/>
</dbReference>
<dbReference type="InterPro" id="IPR014710">
    <property type="entry name" value="RmlC-like_jellyroll"/>
</dbReference>
<dbReference type="InterPro" id="IPR018060">
    <property type="entry name" value="HTH_AraC"/>
</dbReference>
<dbReference type="PANTHER" id="PTHR43280">
    <property type="entry name" value="ARAC-FAMILY TRANSCRIPTIONAL REGULATOR"/>
    <property type="match status" value="1"/>
</dbReference>
<sequence>MKYRNDSATALLNPIDRIECRIHYVELPPGNNARKITRHAHECCEIYVNVSGDVSFAVEDAIYPIGRGDVIITRPQEYHYCIHNTNAVHKHYRVIFWTQNNYDLLSIFYNRDLGKGNLIVLPEKKKTALISLCRSMVEGREKTQVTQMLDFLRLIDLLNGGVSVSSESVLRFPDELDQAIAFIRENDRKPFLISDVAEECGVSIATLERLFKQNLQMSPKQYILEMRLGRAKSELAKGKNVSEAWSESGISDYSHFIRIFKKTVGVTPSQYRKTLNASAAEIRRLSEDPGPERDFRRR</sequence>
<keyword evidence="2" id="KW-0238">DNA-binding</keyword>
<comment type="caution">
    <text evidence="5">The sequence shown here is derived from an EMBL/GenBank/DDBJ whole genome shotgun (WGS) entry which is preliminary data.</text>
</comment>
<dbReference type="AlphaFoldDB" id="A0AAE3FIH3"/>
<dbReference type="SUPFAM" id="SSF46689">
    <property type="entry name" value="Homeodomain-like"/>
    <property type="match status" value="2"/>
</dbReference>
<evidence type="ECO:0000313" key="6">
    <source>
        <dbReference type="Proteomes" id="UP001139365"/>
    </source>
</evidence>
<dbReference type="Pfam" id="PF07883">
    <property type="entry name" value="Cupin_2"/>
    <property type="match status" value="1"/>
</dbReference>
<dbReference type="SMART" id="SM00342">
    <property type="entry name" value="HTH_ARAC"/>
    <property type="match status" value="1"/>
</dbReference>
<dbReference type="InterPro" id="IPR009057">
    <property type="entry name" value="Homeodomain-like_sf"/>
</dbReference>
<dbReference type="Proteomes" id="UP001139365">
    <property type="component" value="Unassembled WGS sequence"/>
</dbReference>
<dbReference type="InterPro" id="IPR013096">
    <property type="entry name" value="Cupin_2"/>
</dbReference>
<feature type="domain" description="HTH araC/xylS-type" evidence="4">
    <location>
        <begin position="177"/>
        <end position="274"/>
    </location>
</feature>
<keyword evidence="3" id="KW-0804">Transcription</keyword>
<gene>
    <name evidence="5" type="ORF">MR241_07360</name>
</gene>
<dbReference type="Gene3D" id="2.60.120.10">
    <property type="entry name" value="Jelly Rolls"/>
    <property type="match status" value="1"/>
</dbReference>
<proteinExistence type="predicted"/>
<dbReference type="GO" id="GO:0043565">
    <property type="term" value="F:sequence-specific DNA binding"/>
    <property type="evidence" value="ECO:0007669"/>
    <property type="project" value="InterPro"/>
</dbReference>
<dbReference type="Gene3D" id="1.10.10.60">
    <property type="entry name" value="Homeodomain-like"/>
    <property type="match status" value="2"/>
</dbReference>
<dbReference type="GO" id="GO:0003700">
    <property type="term" value="F:DNA-binding transcription factor activity"/>
    <property type="evidence" value="ECO:0007669"/>
    <property type="project" value="InterPro"/>
</dbReference>
<protein>
    <submittedName>
        <fullName evidence="5">AraC family transcriptional regulator</fullName>
    </submittedName>
</protein>
<dbReference type="PROSITE" id="PS01124">
    <property type="entry name" value="HTH_ARAC_FAMILY_2"/>
    <property type="match status" value="1"/>
</dbReference>
<dbReference type="EMBL" id="JALEMU010000120">
    <property type="protein sequence ID" value="MCI5756095.1"/>
    <property type="molecule type" value="Genomic_DNA"/>
</dbReference>
<dbReference type="InterPro" id="IPR011051">
    <property type="entry name" value="RmlC_Cupin_sf"/>
</dbReference>
<reference evidence="5 6" key="1">
    <citation type="submission" date="2022-03" db="EMBL/GenBank/DDBJ databases">
        <title>Metagenome-assembled genomes from swine fecal metagenomes.</title>
        <authorList>
            <person name="Holman D.B."/>
            <person name="Kommadath A."/>
        </authorList>
    </citation>
    <scope>NUCLEOTIDE SEQUENCE [LARGE SCALE GENOMIC DNA]</scope>
    <source>
        <strain evidence="5">SUG147</strain>
    </source>
</reference>
<accession>A0AAE3FIH3</accession>
<name>A0AAE3FIH3_9BACT</name>
<dbReference type="SUPFAM" id="SSF51182">
    <property type="entry name" value="RmlC-like cupins"/>
    <property type="match status" value="1"/>
</dbReference>